<dbReference type="PANTHER" id="PTHR21568">
    <property type="entry name" value="TRNA PSEUDOURIDINE SYNTHASE PUS10"/>
    <property type="match status" value="1"/>
</dbReference>
<evidence type="ECO:0000256" key="3">
    <source>
        <dbReference type="ARBA" id="ARBA00023235"/>
    </source>
</evidence>
<dbReference type="PANTHER" id="PTHR21568:SF0">
    <property type="entry name" value="TRNA PSEUDOURIDINE SYNTHASE PUS10"/>
    <property type="match status" value="1"/>
</dbReference>
<feature type="domain" description="Pus10 N-terminal eukaryotes" evidence="4">
    <location>
        <begin position="63"/>
        <end position="238"/>
    </location>
</feature>
<keyword evidence="2" id="KW-0819">tRNA processing</keyword>
<dbReference type="EMBL" id="OU895878">
    <property type="protein sequence ID" value="CAH1718703.1"/>
    <property type="molecule type" value="Genomic_DNA"/>
</dbReference>
<dbReference type="AlphaFoldDB" id="A0A9P0NI77"/>
<reference evidence="6" key="1">
    <citation type="submission" date="2022-01" db="EMBL/GenBank/DDBJ databases">
        <authorList>
            <person name="King R."/>
        </authorList>
    </citation>
    <scope>NUCLEOTIDE SEQUENCE</scope>
</reference>
<dbReference type="GO" id="GO:0160148">
    <property type="term" value="F:tRNA pseudouridine(55) synthase activity"/>
    <property type="evidence" value="ECO:0007669"/>
    <property type="project" value="UniProtKB-EC"/>
</dbReference>
<dbReference type="GO" id="GO:0031119">
    <property type="term" value="P:tRNA pseudouridine synthesis"/>
    <property type="evidence" value="ECO:0007669"/>
    <property type="project" value="TreeGrafter"/>
</dbReference>
<dbReference type="InterPro" id="IPR039894">
    <property type="entry name" value="Pus10-like"/>
</dbReference>
<dbReference type="Gene3D" id="3.30.70.2510">
    <property type="match status" value="1"/>
</dbReference>
<dbReference type="InterPro" id="IPR048742">
    <property type="entry name" value="Pus10_N_euk"/>
</dbReference>
<dbReference type="Gene3D" id="3.30.70.3190">
    <property type="match status" value="1"/>
</dbReference>
<dbReference type="InterPro" id="IPR048741">
    <property type="entry name" value="Pus10-like_C"/>
</dbReference>
<evidence type="ECO:0000313" key="7">
    <source>
        <dbReference type="Proteomes" id="UP001153620"/>
    </source>
</evidence>
<dbReference type="Proteomes" id="UP001153620">
    <property type="component" value="Chromosome 2"/>
</dbReference>
<evidence type="ECO:0000259" key="5">
    <source>
        <dbReference type="Pfam" id="PF21238"/>
    </source>
</evidence>
<gene>
    <name evidence="6" type="ORF">CHIRRI_LOCUS6069</name>
</gene>
<dbReference type="EC" id="5.4.99.25" evidence="1"/>
<dbReference type="Pfam" id="PF21238">
    <property type="entry name" value="Pus10_C"/>
    <property type="match status" value="1"/>
</dbReference>
<evidence type="ECO:0000256" key="2">
    <source>
        <dbReference type="ARBA" id="ARBA00022694"/>
    </source>
</evidence>
<feature type="domain" description="Pus10-like C-terminal" evidence="5">
    <location>
        <begin position="246"/>
        <end position="432"/>
    </location>
</feature>
<evidence type="ECO:0000256" key="1">
    <source>
        <dbReference type="ARBA" id="ARBA00012787"/>
    </source>
</evidence>
<evidence type="ECO:0000259" key="4">
    <source>
        <dbReference type="Pfam" id="PF21237"/>
    </source>
</evidence>
<organism evidence="6 7">
    <name type="scientific">Chironomus riparius</name>
    <dbReference type="NCBI Taxonomy" id="315576"/>
    <lineage>
        <taxon>Eukaryota</taxon>
        <taxon>Metazoa</taxon>
        <taxon>Ecdysozoa</taxon>
        <taxon>Arthropoda</taxon>
        <taxon>Hexapoda</taxon>
        <taxon>Insecta</taxon>
        <taxon>Pterygota</taxon>
        <taxon>Neoptera</taxon>
        <taxon>Endopterygota</taxon>
        <taxon>Diptera</taxon>
        <taxon>Nematocera</taxon>
        <taxon>Chironomoidea</taxon>
        <taxon>Chironomidae</taxon>
        <taxon>Chironominae</taxon>
        <taxon>Chironomus</taxon>
    </lineage>
</organism>
<keyword evidence="7" id="KW-1185">Reference proteome</keyword>
<dbReference type="OrthoDB" id="6766775at2759"/>
<name>A0A9P0NI77_9DIPT</name>
<keyword evidence="3" id="KW-0413">Isomerase</keyword>
<proteinExistence type="predicted"/>
<protein>
    <recommendedName>
        <fullName evidence="1">tRNA pseudouridine(55) synthase</fullName>
        <ecNumber evidence="1">5.4.99.25</ecNumber>
    </recommendedName>
</protein>
<accession>A0A9P0NI77</accession>
<sequence>MYTKLLYDYLVDCECCKYCVLRYLKPRYEELLCVEKAFEKRKLGHEKLKINDLNEKKQKLNPCVICFGLFENIDSIILKVKEDERLNNYEIDKFLSGFSLPVLLELTQLQMWLALIEKFPEHISKENTPDVPIKDAIKYIINDRLEKELKKEFDVEGILIGINFSIENEHEALSKLDEVAPELMNERNKQKKRFRTEVISRNYFCKHFTPTSIDITKFQKLIPIPPKVPTAPIKFDEIAITGPTIFLAGRYNKYSRDLSQTPWFVGGKKLSDLSVEEIIVSSILPHFKVSESSVTFMSSGREDVDVRCLGKGRPFVLEIMNTTKTILDKTLANEMEAKVCQSGVVSIRDVQLVKRDDLHAIKSGEQDKKKYYRALCTLRDNDIINEEMLVKLEINESFDIQQWTPLRVLHRRTLMKRTRTVHSVKAHAVKGNYALNNFKICHFEHVLCL</sequence>
<dbReference type="Pfam" id="PF21237">
    <property type="entry name" value="Pus10_N_euk"/>
    <property type="match status" value="1"/>
</dbReference>
<dbReference type="FunFam" id="3.30.70.2510:FF:000001">
    <property type="entry name" value="tRNA pseudouridine synthase Pus10"/>
    <property type="match status" value="1"/>
</dbReference>
<evidence type="ECO:0000313" key="6">
    <source>
        <dbReference type="EMBL" id="CAH1718703.1"/>
    </source>
</evidence>
<reference evidence="6" key="2">
    <citation type="submission" date="2022-10" db="EMBL/GenBank/DDBJ databases">
        <authorList>
            <consortium name="ENA_rothamsted_submissions"/>
            <consortium name="culmorum"/>
            <person name="King R."/>
        </authorList>
    </citation>
    <scope>NUCLEOTIDE SEQUENCE</scope>
</reference>